<feature type="domain" description="Disease resistance N-terminal" evidence="6">
    <location>
        <begin position="11"/>
        <end position="97"/>
    </location>
</feature>
<evidence type="ECO:0000256" key="1">
    <source>
        <dbReference type="ARBA" id="ARBA00008894"/>
    </source>
</evidence>
<dbReference type="PANTHER" id="PTHR33377">
    <property type="entry name" value="OS10G0134700 PROTEIN-RELATED"/>
    <property type="match status" value="1"/>
</dbReference>
<keyword evidence="2" id="KW-0433">Leucine-rich repeat</keyword>
<dbReference type="GO" id="GO:0000166">
    <property type="term" value="F:nucleotide binding"/>
    <property type="evidence" value="ECO:0007669"/>
    <property type="project" value="UniProtKB-KW"/>
</dbReference>
<name>A0A9R0WTQ2_TRITD</name>
<gene>
    <name evidence="7" type="ORF">TRITD_5Av1G209770</name>
</gene>
<accession>A0A9R0WTQ2</accession>
<dbReference type="Proteomes" id="UP000324705">
    <property type="component" value="Chromosome 5A"/>
</dbReference>
<protein>
    <recommendedName>
        <fullName evidence="6">Disease resistance N-terminal domain-containing protein</fullName>
    </recommendedName>
</protein>
<evidence type="ECO:0000256" key="4">
    <source>
        <dbReference type="ARBA" id="ARBA00022741"/>
    </source>
</evidence>
<organism evidence="7 8">
    <name type="scientific">Triticum turgidum subsp. durum</name>
    <name type="common">Durum wheat</name>
    <name type="synonym">Triticum durum</name>
    <dbReference type="NCBI Taxonomy" id="4567"/>
    <lineage>
        <taxon>Eukaryota</taxon>
        <taxon>Viridiplantae</taxon>
        <taxon>Streptophyta</taxon>
        <taxon>Embryophyta</taxon>
        <taxon>Tracheophyta</taxon>
        <taxon>Spermatophyta</taxon>
        <taxon>Magnoliopsida</taxon>
        <taxon>Liliopsida</taxon>
        <taxon>Poales</taxon>
        <taxon>Poaceae</taxon>
        <taxon>BOP clade</taxon>
        <taxon>Pooideae</taxon>
        <taxon>Triticodae</taxon>
        <taxon>Triticeae</taxon>
        <taxon>Triticinae</taxon>
        <taxon>Triticum</taxon>
    </lineage>
</organism>
<comment type="similarity">
    <text evidence="1">Belongs to the disease resistance NB-LRR family.</text>
</comment>
<proteinExistence type="inferred from homology"/>
<dbReference type="SUPFAM" id="SSF52540">
    <property type="entry name" value="P-loop containing nucleoside triphosphate hydrolases"/>
    <property type="match status" value="1"/>
</dbReference>
<dbReference type="Gramene" id="TRITD5Av1G209770.7">
    <property type="protein sequence ID" value="TRITD5Av1G209770.7"/>
    <property type="gene ID" value="TRITD5Av1G209770"/>
</dbReference>
<evidence type="ECO:0000256" key="3">
    <source>
        <dbReference type="ARBA" id="ARBA00022737"/>
    </source>
</evidence>
<dbReference type="PANTHER" id="PTHR33377:SF117">
    <property type="entry name" value="RX N-TERMINAL DOMAIN-CONTAINING PROTEIN"/>
    <property type="match status" value="1"/>
</dbReference>
<evidence type="ECO:0000313" key="8">
    <source>
        <dbReference type="Proteomes" id="UP000324705"/>
    </source>
</evidence>
<evidence type="ECO:0000256" key="2">
    <source>
        <dbReference type="ARBA" id="ARBA00022614"/>
    </source>
</evidence>
<keyword evidence="5" id="KW-0611">Plant defense</keyword>
<dbReference type="EMBL" id="LT934119">
    <property type="protein sequence ID" value="VAI22524.1"/>
    <property type="molecule type" value="Genomic_DNA"/>
</dbReference>
<evidence type="ECO:0000313" key="7">
    <source>
        <dbReference type="EMBL" id="VAI22524.1"/>
    </source>
</evidence>
<evidence type="ECO:0000256" key="5">
    <source>
        <dbReference type="ARBA" id="ARBA00022821"/>
    </source>
</evidence>
<dbReference type="InterPro" id="IPR041118">
    <property type="entry name" value="Rx_N"/>
</dbReference>
<sequence length="301" mass="33928">MEVLISAAAGDLVSRFISFLAQSYGTHTCEEEDRTRLERILLRMHSVVEEAEGRHITNRGMLRQLKALIEGMYLGYYMLDRLRVQSLGEESIEDDEVSHRSQSFAVSTFNTAKRLRFAASISKNTPVAFGTGSTTKLKSVVESLEAHTADMREFVMLLGSCPRLSRQPYDTYLHMDKCMFGRHIEKEQLLNFLLSGVDSHDGTNFSILPIIGPCRVGKKTLVQHSCRDERVRGRFSDMFFYKGDDPHIGEFAVNCKAGSGKYLFVVDFSWDVNAAAWENFRSCLQKMPGAGSKIVVIGRTD</sequence>
<keyword evidence="3" id="KW-0677">Repeat</keyword>
<dbReference type="AlphaFoldDB" id="A0A9R0WTQ2"/>
<keyword evidence="4" id="KW-0547">Nucleotide-binding</keyword>
<keyword evidence="8" id="KW-1185">Reference proteome</keyword>
<reference evidence="7 8" key="1">
    <citation type="submission" date="2017-09" db="EMBL/GenBank/DDBJ databases">
        <authorList>
            <consortium name="International Durum Wheat Genome Sequencing Consortium (IDWGSC)"/>
            <person name="Milanesi L."/>
        </authorList>
    </citation>
    <scope>NUCLEOTIDE SEQUENCE [LARGE SCALE GENOMIC DNA]</scope>
    <source>
        <strain evidence="8">cv. Svevo</strain>
    </source>
</reference>
<dbReference type="InterPro" id="IPR027417">
    <property type="entry name" value="P-loop_NTPase"/>
</dbReference>
<evidence type="ECO:0000259" key="6">
    <source>
        <dbReference type="Pfam" id="PF18052"/>
    </source>
</evidence>
<dbReference type="Pfam" id="PF18052">
    <property type="entry name" value="Rx_N"/>
    <property type="match status" value="1"/>
</dbReference>
<dbReference type="GO" id="GO:0006952">
    <property type="term" value="P:defense response"/>
    <property type="evidence" value="ECO:0007669"/>
    <property type="project" value="UniProtKB-KW"/>
</dbReference>